<accession>A0A6M3XL32</accession>
<protein>
    <submittedName>
        <fullName evidence="1">Uncharacterized protein</fullName>
    </submittedName>
</protein>
<organism evidence="1">
    <name type="scientific">viral metagenome</name>
    <dbReference type="NCBI Taxonomy" id="1070528"/>
    <lineage>
        <taxon>unclassified sequences</taxon>
        <taxon>metagenomes</taxon>
        <taxon>organismal metagenomes</taxon>
    </lineage>
</organism>
<evidence type="ECO:0000313" key="1">
    <source>
        <dbReference type="EMBL" id="QJH98551.1"/>
    </source>
</evidence>
<dbReference type="AlphaFoldDB" id="A0A6M3XL32"/>
<dbReference type="EMBL" id="MT144740">
    <property type="protein sequence ID" value="QJH98551.1"/>
    <property type="molecule type" value="Genomic_DNA"/>
</dbReference>
<gene>
    <name evidence="1" type="ORF">TM448B01340_0005</name>
</gene>
<name>A0A6M3XL32_9ZZZZ</name>
<reference evidence="1" key="1">
    <citation type="submission" date="2020-03" db="EMBL/GenBank/DDBJ databases">
        <title>The deep terrestrial virosphere.</title>
        <authorList>
            <person name="Holmfeldt K."/>
            <person name="Nilsson E."/>
            <person name="Simone D."/>
            <person name="Lopez-Fernandez M."/>
            <person name="Wu X."/>
            <person name="de Brujin I."/>
            <person name="Lundin D."/>
            <person name="Andersson A."/>
            <person name="Bertilsson S."/>
            <person name="Dopson M."/>
        </authorList>
    </citation>
    <scope>NUCLEOTIDE SEQUENCE</scope>
    <source>
        <strain evidence="1">TM448B01340</strain>
    </source>
</reference>
<sequence>MLSRKGFFMQTDFTRLIDLTSSAVDLTVWVKADADLDDAFEAICDDTGERLRVNGWMFEVVS</sequence>
<proteinExistence type="predicted"/>